<evidence type="ECO:0000256" key="2">
    <source>
        <dbReference type="ARBA" id="ARBA00022676"/>
    </source>
</evidence>
<reference evidence="4" key="1">
    <citation type="submission" date="2020-03" db="EMBL/GenBank/DDBJ databases">
        <title>A high-quality chromosome-level genome assembly of a woody plant with both climbing and erect habits, Rhamnella rubrinervis.</title>
        <authorList>
            <person name="Lu Z."/>
            <person name="Yang Y."/>
            <person name="Zhu X."/>
            <person name="Sun Y."/>
        </authorList>
    </citation>
    <scope>NUCLEOTIDE SEQUENCE</scope>
    <source>
        <strain evidence="4">BYM</strain>
        <tissue evidence="4">Leaf</tissue>
    </source>
</reference>
<comment type="similarity">
    <text evidence="1">Belongs to the UDP-glycosyltransferase family.</text>
</comment>
<dbReference type="SUPFAM" id="SSF53756">
    <property type="entry name" value="UDP-Glycosyltransferase/glycogen phosphorylase"/>
    <property type="match status" value="1"/>
</dbReference>
<comment type="caution">
    <text evidence="4">The sequence shown here is derived from an EMBL/GenBank/DDBJ whole genome shotgun (WGS) entry which is preliminary data.</text>
</comment>
<dbReference type="PANTHER" id="PTHR48047">
    <property type="entry name" value="GLYCOSYLTRANSFERASE"/>
    <property type="match status" value="1"/>
</dbReference>
<dbReference type="Pfam" id="PF00201">
    <property type="entry name" value="UDPGT"/>
    <property type="match status" value="1"/>
</dbReference>
<evidence type="ECO:0000313" key="4">
    <source>
        <dbReference type="EMBL" id="KAF3446499.1"/>
    </source>
</evidence>
<dbReference type="CDD" id="cd03784">
    <property type="entry name" value="GT1_Gtf-like"/>
    <property type="match status" value="1"/>
</dbReference>
<gene>
    <name evidence="4" type="ORF">FNV43_RR11678</name>
</gene>
<dbReference type="AlphaFoldDB" id="A0A8K0H6G1"/>
<accession>A0A8K0H6G1</accession>
<dbReference type="Gene3D" id="3.40.50.2000">
    <property type="entry name" value="Glycogen Phosphorylase B"/>
    <property type="match status" value="2"/>
</dbReference>
<evidence type="ECO:0008006" key="6">
    <source>
        <dbReference type="Google" id="ProtNLM"/>
    </source>
</evidence>
<dbReference type="OrthoDB" id="5835829at2759"/>
<keyword evidence="3" id="KW-0808">Transferase</keyword>
<protein>
    <recommendedName>
        <fullName evidence="6">UDP-glycosyltransferase</fullName>
    </recommendedName>
</protein>
<dbReference type="GO" id="GO:0035251">
    <property type="term" value="F:UDP-glucosyltransferase activity"/>
    <property type="evidence" value="ECO:0007669"/>
    <property type="project" value="TreeGrafter"/>
</dbReference>
<evidence type="ECO:0000313" key="5">
    <source>
        <dbReference type="Proteomes" id="UP000796880"/>
    </source>
</evidence>
<name>A0A8K0H6G1_9ROSA</name>
<sequence length="319" mass="35932">MSHIFSPDHFLPFFNATKLLKEPFEEAIKDMCNKLQEDQPSCVISDWFLGWTNASCLGFGIPRLVFHGMGVYAIAVKKSLSIYQTHVNKGLDFNVIILNVKGVQLSFALSTADLSNSLMDMESEISRFFLEAEKSDLGSWGVIANSFVELEKDYVGSLESLYGNETKAFCVGPLFLYEQILEGNRFALNLKEPANPQTNPSRTNRDRSKGLIVKEWVDQKWILAHKAIGGFLSHCRWNSTLESLANGVPILAWPMQAEQHLNAKYLVEELKIGLRVPNFKRDVGNIVERTLISKGVRELMGGKRGKQAREKAIEFWKGG</sequence>
<evidence type="ECO:0000256" key="1">
    <source>
        <dbReference type="ARBA" id="ARBA00009995"/>
    </source>
</evidence>
<keyword evidence="5" id="KW-1185">Reference proteome</keyword>
<dbReference type="InterPro" id="IPR002213">
    <property type="entry name" value="UDP_glucos_trans"/>
</dbReference>
<dbReference type="Proteomes" id="UP000796880">
    <property type="component" value="Unassembled WGS sequence"/>
</dbReference>
<evidence type="ECO:0000256" key="3">
    <source>
        <dbReference type="ARBA" id="ARBA00022679"/>
    </source>
</evidence>
<proteinExistence type="inferred from homology"/>
<organism evidence="4 5">
    <name type="scientific">Rhamnella rubrinervis</name>
    <dbReference type="NCBI Taxonomy" id="2594499"/>
    <lineage>
        <taxon>Eukaryota</taxon>
        <taxon>Viridiplantae</taxon>
        <taxon>Streptophyta</taxon>
        <taxon>Embryophyta</taxon>
        <taxon>Tracheophyta</taxon>
        <taxon>Spermatophyta</taxon>
        <taxon>Magnoliopsida</taxon>
        <taxon>eudicotyledons</taxon>
        <taxon>Gunneridae</taxon>
        <taxon>Pentapetalae</taxon>
        <taxon>rosids</taxon>
        <taxon>fabids</taxon>
        <taxon>Rosales</taxon>
        <taxon>Rhamnaceae</taxon>
        <taxon>rhamnoid group</taxon>
        <taxon>Rhamneae</taxon>
        <taxon>Rhamnella</taxon>
    </lineage>
</organism>
<keyword evidence="2" id="KW-0328">Glycosyltransferase</keyword>
<dbReference type="FunFam" id="3.40.50.2000:FF:000431">
    <property type="entry name" value="UDP-glycosyltransferase 90A1"/>
    <property type="match status" value="1"/>
</dbReference>
<dbReference type="EMBL" id="VOIH02000005">
    <property type="protein sequence ID" value="KAF3446499.1"/>
    <property type="molecule type" value="Genomic_DNA"/>
</dbReference>
<dbReference type="PANTHER" id="PTHR48047:SF185">
    <property type="entry name" value="GLYCOSYLTRANSFERASE"/>
    <property type="match status" value="1"/>
</dbReference>